<proteinExistence type="predicted"/>
<evidence type="ECO:0000259" key="7">
    <source>
        <dbReference type="PROSITE" id="PS50222"/>
    </source>
</evidence>
<evidence type="ECO:0000256" key="3">
    <source>
        <dbReference type="ARBA" id="ARBA00022989"/>
    </source>
</evidence>
<keyword evidence="3 6" id="KW-1133">Transmembrane helix</keyword>
<dbReference type="GO" id="GO:0016020">
    <property type="term" value="C:membrane"/>
    <property type="evidence" value="ECO:0007669"/>
    <property type="project" value="UniProtKB-SubCell"/>
</dbReference>
<keyword evidence="2 6" id="KW-0812">Transmembrane</keyword>
<dbReference type="EMBL" id="JAOPGA020000923">
    <property type="protein sequence ID" value="KAL0482997.1"/>
    <property type="molecule type" value="Genomic_DNA"/>
</dbReference>
<evidence type="ECO:0000256" key="1">
    <source>
        <dbReference type="ARBA" id="ARBA00004141"/>
    </source>
</evidence>
<dbReference type="Pfam" id="PF00520">
    <property type="entry name" value="Ion_trans"/>
    <property type="match status" value="2"/>
</dbReference>
<sequence>MSGVSISFRERLKGGLNWIWEKWTSFNGDSGRLYDIHEDAVRHYNEEHAEKPETERQKNQAWDQVFISKIQEVDTLAFIGTGAVLHEDPQRRIDRAAVFISDAINNRDIYHNTDDDSVNWYWIYNHRIIRSATLLIILIHLCLAIFEPPYAVVHISINKLALWELAIIVYLCIRMGIWMGVYGMDNFKTNKWKILKVILLVVTFVETAFCVVYPQTFRITRIVRPFFMAEHVSALRGRITLIFKTIRKIPEFFLLMILNVLFFTLMAYTLFRNNAEDPYFKDIFESFLSIFILQTTANYPDVTIPAVKMNPINSIFFITFLAIQLYFIFNLNIATVFNVYQEERQAKNLSDYVRKRVAMTAAFRTLDQDHTGYINVESFIDLFLCVRPLSNPEKAKRKFAAEDPNKTGKIDLAAFYMVCDGVLKKTESVASAAPIERVGLLKKMQSPKIKKLTKSKLFRIVSLLITIANCGFVVFQIATENFSDSTQWSDYLEIFFVLPIVGEVLLRFIGDGPLHFFKKGWNIYDIVTVNVCVISLILEWTSVTSLKSSAVVAAIRLMRLMQFFRYFAVSRRLRIIASTFINVVPTGLIQFTIVLLWYYSYGIIGMHLFGDKLVRGNPLLKGTDYDMLNFYEVSGYSNVLIMLQTQYHLTVVNNWHVTMKGAIAVTNRWACVYFIIFWLLTIIILMNLVVATVLDVFAQQLKQTGEQLAKITGLHEENEVVDDDLLSADSSSDDEYDVPVEQPGRTVTDDIEQGNLNMNAEVKV</sequence>
<dbReference type="SUPFAM" id="SSF81324">
    <property type="entry name" value="Voltage-gated potassium channels"/>
    <property type="match status" value="2"/>
</dbReference>
<dbReference type="InterPro" id="IPR011992">
    <property type="entry name" value="EF-hand-dom_pair"/>
</dbReference>
<protein>
    <submittedName>
        <fullName evidence="8">Two pore calcium channel protein 1</fullName>
    </submittedName>
</protein>
<feature type="transmembrane region" description="Helical" evidence="6">
    <location>
        <begin position="315"/>
        <end position="340"/>
    </location>
</feature>
<dbReference type="Proteomes" id="UP001431209">
    <property type="component" value="Unassembled WGS sequence"/>
</dbReference>
<reference evidence="8 9" key="1">
    <citation type="submission" date="2024-03" db="EMBL/GenBank/DDBJ databases">
        <title>The Acrasis kona genome and developmental transcriptomes reveal deep origins of eukaryotic multicellular pathways.</title>
        <authorList>
            <person name="Sheikh S."/>
            <person name="Fu C.-J."/>
            <person name="Brown M.W."/>
            <person name="Baldauf S.L."/>
        </authorList>
    </citation>
    <scope>NUCLEOTIDE SEQUENCE [LARGE SCALE GENOMIC DNA]</scope>
    <source>
        <strain evidence="8 9">ATCC MYA-3509</strain>
    </source>
</reference>
<dbReference type="Gene3D" id="1.10.238.10">
    <property type="entry name" value="EF-hand"/>
    <property type="match status" value="1"/>
</dbReference>
<dbReference type="Gene3D" id="1.20.120.350">
    <property type="entry name" value="Voltage-gated potassium channels. Chain C"/>
    <property type="match status" value="1"/>
</dbReference>
<feature type="transmembrane region" description="Helical" evidence="6">
    <location>
        <begin position="128"/>
        <end position="148"/>
    </location>
</feature>
<comment type="caution">
    <text evidence="8">The sequence shown here is derived from an EMBL/GenBank/DDBJ whole genome shotgun (WGS) entry which is preliminary data.</text>
</comment>
<dbReference type="AlphaFoldDB" id="A0AAW2Z152"/>
<feature type="transmembrane region" description="Helical" evidence="6">
    <location>
        <begin position="521"/>
        <end position="538"/>
    </location>
</feature>
<feature type="transmembrane region" description="Helical" evidence="6">
    <location>
        <begin position="252"/>
        <end position="271"/>
    </location>
</feature>
<feature type="transmembrane region" description="Helical" evidence="6">
    <location>
        <begin position="491"/>
        <end position="509"/>
    </location>
</feature>
<evidence type="ECO:0000256" key="2">
    <source>
        <dbReference type="ARBA" id="ARBA00022692"/>
    </source>
</evidence>
<feature type="transmembrane region" description="Helical" evidence="6">
    <location>
        <begin position="194"/>
        <end position="214"/>
    </location>
</feature>
<dbReference type="InterPro" id="IPR002048">
    <property type="entry name" value="EF_hand_dom"/>
</dbReference>
<feature type="compositionally biased region" description="Acidic residues" evidence="5">
    <location>
        <begin position="727"/>
        <end position="738"/>
    </location>
</feature>
<organism evidence="8 9">
    <name type="scientific">Acrasis kona</name>
    <dbReference type="NCBI Taxonomy" id="1008807"/>
    <lineage>
        <taxon>Eukaryota</taxon>
        <taxon>Discoba</taxon>
        <taxon>Heterolobosea</taxon>
        <taxon>Tetramitia</taxon>
        <taxon>Eutetramitia</taxon>
        <taxon>Acrasidae</taxon>
        <taxon>Acrasis</taxon>
    </lineage>
</organism>
<dbReference type="PANTHER" id="PTHR46726:SF1">
    <property type="entry name" value="TWO-PORE CALCIUM CHANNEL 3"/>
    <property type="match status" value="1"/>
</dbReference>
<evidence type="ECO:0000256" key="5">
    <source>
        <dbReference type="SAM" id="MobiDB-lite"/>
    </source>
</evidence>
<feature type="transmembrane region" description="Helical" evidence="6">
    <location>
        <begin position="580"/>
        <end position="599"/>
    </location>
</feature>
<evidence type="ECO:0000256" key="6">
    <source>
        <dbReference type="SAM" id="Phobius"/>
    </source>
</evidence>
<dbReference type="InterPro" id="IPR005821">
    <property type="entry name" value="Ion_trans_dom"/>
</dbReference>
<dbReference type="PROSITE" id="PS50222">
    <property type="entry name" value="EF_HAND_2"/>
    <property type="match status" value="1"/>
</dbReference>
<keyword evidence="9" id="KW-1185">Reference proteome</keyword>
<name>A0AAW2Z152_9EUKA</name>
<keyword evidence="4 6" id="KW-0472">Membrane</keyword>
<feature type="transmembrane region" description="Helical" evidence="6">
    <location>
        <begin position="160"/>
        <end position="182"/>
    </location>
</feature>
<gene>
    <name evidence="8" type="ORF">AKO1_014892</name>
</gene>
<dbReference type="GO" id="GO:0005216">
    <property type="term" value="F:monoatomic ion channel activity"/>
    <property type="evidence" value="ECO:0007669"/>
    <property type="project" value="InterPro"/>
</dbReference>
<dbReference type="GO" id="GO:0005509">
    <property type="term" value="F:calcium ion binding"/>
    <property type="evidence" value="ECO:0007669"/>
    <property type="project" value="InterPro"/>
</dbReference>
<evidence type="ECO:0000313" key="8">
    <source>
        <dbReference type="EMBL" id="KAL0482997.1"/>
    </source>
</evidence>
<evidence type="ECO:0000313" key="9">
    <source>
        <dbReference type="Proteomes" id="UP001431209"/>
    </source>
</evidence>
<feature type="region of interest" description="Disordered" evidence="5">
    <location>
        <begin position="727"/>
        <end position="751"/>
    </location>
</feature>
<feature type="transmembrane region" description="Helical" evidence="6">
    <location>
        <begin position="457"/>
        <end position="479"/>
    </location>
</feature>
<comment type="subcellular location">
    <subcellularLocation>
        <location evidence="1">Membrane</location>
        <topology evidence="1">Multi-pass membrane protein</topology>
    </subcellularLocation>
</comment>
<feature type="transmembrane region" description="Helical" evidence="6">
    <location>
        <begin position="675"/>
        <end position="698"/>
    </location>
</feature>
<dbReference type="Gene3D" id="1.10.287.70">
    <property type="match status" value="2"/>
</dbReference>
<dbReference type="InterPro" id="IPR027359">
    <property type="entry name" value="Volt_channel_dom_sf"/>
</dbReference>
<dbReference type="SUPFAM" id="SSF47473">
    <property type="entry name" value="EF-hand"/>
    <property type="match status" value="1"/>
</dbReference>
<feature type="domain" description="EF-hand" evidence="7">
    <location>
        <begin position="354"/>
        <end position="389"/>
    </location>
</feature>
<evidence type="ECO:0000256" key="4">
    <source>
        <dbReference type="ARBA" id="ARBA00023136"/>
    </source>
</evidence>
<dbReference type="PANTHER" id="PTHR46726">
    <property type="entry name" value="TWO PORE CHANNEL 3"/>
    <property type="match status" value="1"/>
</dbReference>
<accession>A0AAW2Z152</accession>